<feature type="transmembrane region" description="Helical" evidence="6">
    <location>
        <begin position="131"/>
        <end position="151"/>
    </location>
</feature>
<dbReference type="InterPro" id="IPR020728">
    <property type="entry name" value="Bcl2_BH3_motif_CS"/>
</dbReference>
<dbReference type="KEGG" id="tup:102471554"/>
<organism evidence="7 8">
    <name type="scientific">Tupaia chinensis</name>
    <name type="common">Chinese tree shrew</name>
    <name type="synonym">Tupaia belangeri chinensis</name>
    <dbReference type="NCBI Taxonomy" id="246437"/>
    <lineage>
        <taxon>Eukaryota</taxon>
        <taxon>Metazoa</taxon>
        <taxon>Chordata</taxon>
        <taxon>Craniata</taxon>
        <taxon>Vertebrata</taxon>
        <taxon>Euteleostomi</taxon>
        <taxon>Mammalia</taxon>
        <taxon>Eutheria</taxon>
        <taxon>Euarchontoglires</taxon>
        <taxon>Scandentia</taxon>
        <taxon>Tupaiidae</taxon>
        <taxon>Tupaia</taxon>
    </lineage>
</organism>
<dbReference type="STRING" id="246437.L9KP51"/>
<dbReference type="InParanoid" id="L9KP51"/>
<comment type="subcellular location">
    <subcellularLocation>
        <location evidence="2">Membrane</location>
    </subcellularLocation>
    <subcellularLocation>
        <location evidence="1">Mitochondrion</location>
    </subcellularLocation>
</comment>
<keyword evidence="8" id="KW-1185">Reference proteome</keyword>
<keyword evidence="3" id="KW-0053">Apoptosis</keyword>
<dbReference type="GO" id="GO:0016020">
    <property type="term" value="C:membrane"/>
    <property type="evidence" value="ECO:0007669"/>
    <property type="project" value="UniProtKB-SubCell"/>
</dbReference>
<dbReference type="GO" id="GO:0008584">
    <property type="term" value="P:male gonad development"/>
    <property type="evidence" value="ECO:0007669"/>
    <property type="project" value="TreeGrafter"/>
</dbReference>
<dbReference type="GO" id="GO:0042981">
    <property type="term" value="P:regulation of apoptotic process"/>
    <property type="evidence" value="ECO:0007669"/>
    <property type="project" value="InterPro"/>
</dbReference>
<dbReference type="PROSITE" id="PS01259">
    <property type="entry name" value="BH3"/>
    <property type="match status" value="1"/>
</dbReference>
<keyword evidence="6" id="KW-0812">Transmembrane</keyword>
<dbReference type="FunCoup" id="L9KP51">
    <property type="interactions" value="2"/>
</dbReference>
<evidence type="ECO:0000256" key="5">
    <source>
        <dbReference type="ARBA" id="ARBA00023136"/>
    </source>
</evidence>
<dbReference type="GO" id="GO:0008637">
    <property type="term" value="P:apoptotic mitochondrial changes"/>
    <property type="evidence" value="ECO:0007669"/>
    <property type="project" value="TreeGrafter"/>
</dbReference>
<evidence type="ECO:0000256" key="1">
    <source>
        <dbReference type="ARBA" id="ARBA00004173"/>
    </source>
</evidence>
<evidence type="ECO:0000313" key="7">
    <source>
        <dbReference type="EMBL" id="ELW64498.1"/>
    </source>
</evidence>
<sequence>MSAARPLPADLLLEPHLFEQLVEILSTMEVPGMTEPTEGLAPAEDLDLLGCLMEDRDQVALRLACIGDEMDLRLRSPRLAQLPGMAMHSLGLAVTYNQTGVRGVFRSLANSLGSLRQIRTWVTPGQVCRQALPAMLLLLLLVLSGVLHLLLK</sequence>
<evidence type="ECO:0000256" key="4">
    <source>
        <dbReference type="ARBA" id="ARBA00023128"/>
    </source>
</evidence>
<gene>
    <name evidence="7" type="ORF">TREES_T100000651</name>
</gene>
<evidence type="ECO:0000313" key="8">
    <source>
        <dbReference type="Proteomes" id="UP000011518"/>
    </source>
</evidence>
<dbReference type="PANTHER" id="PTHR15018">
    <property type="entry name" value="BCL-2-INTERACTING KILLER"/>
    <property type="match status" value="1"/>
</dbReference>
<dbReference type="AlphaFoldDB" id="L9KP51"/>
<proteinExistence type="predicted"/>
<evidence type="ECO:0000256" key="3">
    <source>
        <dbReference type="ARBA" id="ARBA00022703"/>
    </source>
</evidence>
<dbReference type="PANTHER" id="PTHR15018:SF1">
    <property type="entry name" value="BCL-2-INTERACTING KILLER"/>
    <property type="match status" value="1"/>
</dbReference>
<dbReference type="EMBL" id="KB320726">
    <property type="protein sequence ID" value="ELW64498.1"/>
    <property type="molecule type" value="Genomic_DNA"/>
</dbReference>
<accession>L9KP51</accession>
<dbReference type="OrthoDB" id="9799917at2759"/>
<protein>
    <submittedName>
        <fullName evidence="7">Bcl-2-interacting killer</fullName>
    </submittedName>
</protein>
<keyword evidence="6" id="KW-1133">Transmembrane helix</keyword>
<keyword evidence="5 6" id="KW-0472">Membrane</keyword>
<evidence type="ECO:0000256" key="6">
    <source>
        <dbReference type="SAM" id="Phobius"/>
    </source>
</evidence>
<name>L9KP51_TUPCH</name>
<keyword evidence="4" id="KW-0496">Mitochondrion</keyword>
<evidence type="ECO:0000256" key="2">
    <source>
        <dbReference type="ARBA" id="ARBA00004370"/>
    </source>
</evidence>
<dbReference type="Pfam" id="PF12201">
    <property type="entry name" value="bcl-2I13"/>
    <property type="match status" value="1"/>
</dbReference>
<reference evidence="8" key="1">
    <citation type="submission" date="2012-07" db="EMBL/GenBank/DDBJ databases">
        <title>Genome of the Chinese tree shrew, a rising model animal genetically related to primates.</title>
        <authorList>
            <person name="Zhang G."/>
            <person name="Fan Y."/>
            <person name="Yao Y."/>
            <person name="Huang Z."/>
        </authorList>
    </citation>
    <scope>NUCLEOTIDE SEQUENCE [LARGE SCALE GENOMIC DNA]</scope>
</reference>
<dbReference type="GO" id="GO:0005739">
    <property type="term" value="C:mitochondrion"/>
    <property type="evidence" value="ECO:0007669"/>
    <property type="project" value="UniProtKB-SubCell"/>
</dbReference>
<dbReference type="InterPro" id="IPR024579">
    <property type="entry name" value="Bcl2-int_killer"/>
</dbReference>
<dbReference type="Proteomes" id="UP000011518">
    <property type="component" value="Unassembled WGS sequence"/>
</dbReference>
<reference evidence="8" key="2">
    <citation type="journal article" date="2013" name="Nat. Commun.">
        <title>Genome of the Chinese tree shrew.</title>
        <authorList>
            <person name="Fan Y."/>
            <person name="Huang Z.Y."/>
            <person name="Cao C.C."/>
            <person name="Chen C.S."/>
            <person name="Chen Y.X."/>
            <person name="Fan D.D."/>
            <person name="He J."/>
            <person name="Hou H.L."/>
            <person name="Hu L."/>
            <person name="Hu X.T."/>
            <person name="Jiang X.T."/>
            <person name="Lai R."/>
            <person name="Lang Y.S."/>
            <person name="Liang B."/>
            <person name="Liao S.G."/>
            <person name="Mu D."/>
            <person name="Ma Y.Y."/>
            <person name="Niu Y.Y."/>
            <person name="Sun X.Q."/>
            <person name="Xia J.Q."/>
            <person name="Xiao J."/>
            <person name="Xiong Z.Q."/>
            <person name="Xu L."/>
            <person name="Yang L."/>
            <person name="Zhang Y."/>
            <person name="Zhao W."/>
            <person name="Zhao X.D."/>
            <person name="Zheng Y.T."/>
            <person name="Zhou J.M."/>
            <person name="Zhu Y.B."/>
            <person name="Zhang G.J."/>
            <person name="Wang J."/>
            <person name="Yao Y.G."/>
        </authorList>
    </citation>
    <scope>NUCLEOTIDE SEQUENCE [LARGE SCALE GENOMIC DNA]</scope>
</reference>
<dbReference type="eggNOG" id="ENOG502TF5K">
    <property type="taxonomic scope" value="Eukaryota"/>
</dbReference>